<feature type="region of interest" description="Disordered" evidence="1">
    <location>
        <begin position="60"/>
        <end position="84"/>
    </location>
</feature>
<keyword evidence="3" id="KW-1185">Reference proteome</keyword>
<dbReference type="Proteomes" id="UP000265520">
    <property type="component" value="Unassembled WGS sequence"/>
</dbReference>
<organism evidence="2 3">
    <name type="scientific">Trifolium medium</name>
    <dbReference type="NCBI Taxonomy" id="97028"/>
    <lineage>
        <taxon>Eukaryota</taxon>
        <taxon>Viridiplantae</taxon>
        <taxon>Streptophyta</taxon>
        <taxon>Embryophyta</taxon>
        <taxon>Tracheophyta</taxon>
        <taxon>Spermatophyta</taxon>
        <taxon>Magnoliopsida</taxon>
        <taxon>eudicotyledons</taxon>
        <taxon>Gunneridae</taxon>
        <taxon>Pentapetalae</taxon>
        <taxon>rosids</taxon>
        <taxon>fabids</taxon>
        <taxon>Fabales</taxon>
        <taxon>Fabaceae</taxon>
        <taxon>Papilionoideae</taxon>
        <taxon>50 kb inversion clade</taxon>
        <taxon>NPAAA clade</taxon>
        <taxon>Hologalegina</taxon>
        <taxon>IRL clade</taxon>
        <taxon>Trifolieae</taxon>
        <taxon>Trifolium</taxon>
    </lineage>
</organism>
<comment type="caution">
    <text evidence="2">The sequence shown here is derived from an EMBL/GenBank/DDBJ whole genome shotgun (WGS) entry which is preliminary data.</text>
</comment>
<reference evidence="2 3" key="1">
    <citation type="journal article" date="2018" name="Front. Plant Sci.">
        <title>Red Clover (Trifolium pratense) and Zigzag Clover (T. medium) - A Picture of Genomic Similarities and Differences.</title>
        <authorList>
            <person name="Dluhosova J."/>
            <person name="Istvanek J."/>
            <person name="Nedelnik J."/>
            <person name="Repkova J."/>
        </authorList>
    </citation>
    <scope>NUCLEOTIDE SEQUENCE [LARGE SCALE GENOMIC DNA]</scope>
    <source>
        <strain evidence="3">cv. 10/8</strain>
        <tissue evidence="2">Leaf</tissue>
    </source>
</reference>
<sequence>MYMDLVGIFELLQEEPQGQDTCNENPSAETTKDFATEIEVEAASGHGLTSSQGIEIRVEEGTTSTNAKTISSSTHLELAGSSSSPLVTSECKTTSQVHITNASVLIAGVDK</sequence>
<dbReference type="AlphaFoldDB" id="A0A392M0N2"/>
<proteinExistence type="predicted"/>
<dbReference type="EMBL" id="LXQA010001508">
    <property type="protein sequence ID" value="MCH80805.1"/>
    <property type="molecule type" value="Genomic_DNA"/>
</dbReference>
<feature type="compositionally biased region" description="Polar residues" evidence="1">
    <location>
        <begin position="61"/>
        <end position="84"/>
    </location>
</feature>
<evidence type="ECO:0000256" key="1">
    <source>
        <dbReference type="SAM" id="MobiDB-lite"/>
    </source>
</evidence>
<evidence type="ECO:0000313" key="2">
    <source>
        <dbReference type="EMBL" id="MCH80805.1"/>
    </source>
</evidence>
<evidence type="ECO:0000313" key="3">
    <source>
        <dbReference type="Proteomes" id="UP000265520"/>
    </source>
</evidence>
<protein>
    <submittedName>
        <fullName evidence="2">NB-ARC domain disease resistance protein</fullName>
    </submittedName>
</protein>
<gene>
    <name evidence="2" type="ORF">A2U01_0001579</name>
</gene>
<name>A0A392M0N2_9FABA</name>
<accession>A0A392M0N2</accession>